<evidence type="ECO:0000313" key="2">
    <source>
        <dbReference type="Proteomes" id="UP000276133"/>
    </source>
</evidence>
<proteinExistence type="predicted"/>
<evidence type="ECO:0000313" key="1">
    <source>
        <dbReference type="EMBL" id="RMZ95044.1"/>
    </source>
</evidence>
<organism evidence="1 2">
    <name type="scientific">Brachionus plicatilis</name>
    <name type="common">Marine rotifer</name>
    <name type="synonym">Brachionus muelleri</name>
    <dbReference type="NCBI Taxonomy" id="10195"/>
    <lineage>
        <taxon>Eukaryota</taxon>
        <taxon>Metazoa</taxon>
        <taxon>Spiralia</taxon>
        <taxon>Gnathifera</taxon>
        <taxon>Rotifera</taxon>
        <taxon>Eurotatoria</taxon>
        <taxon>Monogononta</taxon>
        <taxon>Pseudotrocha</taxon>
        <taxon>Ploima</taxon>
        <taxon>Brachionidae</taxon>
        <taxon>Brachionus</taxon>
    </lineage>
</organism>
<dbReference type="EMBL" id="REGN01012636">
    <property type="protein sequence ID" value="RMZ95044.1"/>
    <property type="molecule type" value="Genomic_DNA"/>
</dbReference>
<keyword evidence="2" id="KW-1185">Reference proteome</keyword>
<dbReference type="AlphaFoldDB" id="A0A3M7P8K8"/>
<dbReference type="Proteomes" id="UP000276133">
    <property type="component" value="Unassembled WGS sequence"/>
</dbReference>
<name>A0A3M7P8K8_BRAPC</name>
<sequence length="140" mass="16838">MVANSQSHFIESGHYIRRNHKHASFVYINFFQELKYQWFKKIVFRFLAVKILHKNKMLDIVKTNRSIRRTVFLRSFGRSARRFFKFFKKPFILAVQNIDRPFKGCPANADTVTVSENFCRSISRISFYLKSILEEKYLIE</sequence>
<protein>
    <submittedName>
        <fullName evidence="1">Uncharacterized protein</fullName>
    </submittedName>
</protein>
<comment type="caution">
    <text evidence="1">The sequence shown here is derived from an EMBL/GenBank/DDBJ whole genome shotgun (WGS) entry which is preliminary data.</text>
</comment>
<accession>A0A3M7P8K8</accession>
<reference evidence="1 2" key="1">
    <citation type="journal article" date="2018" name="Sci. Rep.">
        <title>Genomic signatures of local adaptation to the degree of environmental predictability in rotifers.</title>
        <authorList>
            <person name="Franch-Gras L."/>
            <person name="Hahn C."/>
            <person name="Garcia-Roger E.M."/>
            <person name="Carmona M.J."/>
            <person name="Serra M."/>
            <person name="Gomez A."/>
        </authorList>
    </citation>
    <scope>NUCLEOTIDE SEQUENCE [LARGE SCALE GENOMIC DNA]</scope>
    <source>
        <strain evidence="1">HYR1</strain>
    </source>
</reference>
<gene>
    <name evidence="1" type="ORF">BpHYR1_045823</name>
</gene>